<keyword evidence="2" id="KW-0597">Phosphoprotein</keyword>
<name>A0A9W9ELC6_9EURO</name>
<feature type="compositionally biased region" description="Basic and acidic residues" evidence="8">
    <location>
        <begin position="2490"/>
        <end position="2504"/>
    </location>
</feature>
<dbReference type="Pfam" id="PF02801">
    <property type="entry name" value="Ketoacyl-synt_C"/>
    <property type="match status" value="1"/>
</dbReference>
<dbReference type="CDD" id="cd05274">
    <property type="entry name" value="KR_FAS_SDR_x"/>
    <property type="match status" value="1"/>
</dbReference>
<dbReference type="Pfam" id="PF00698">
    <property type="entry name" value="Acyl_transf_1"/>
    <property type="match status" value="1"/>
</dbReference>
<evidence type="ECO:0000313" key="13">
    <source>
        <dbReference type="Proteomes" id="UP001141434"/>
    </source>
</evidence>
<dbReference type="InterPro" id="IPR018201">
    <property type="entry name" value="Ketoacyl_synth_AS"/>
</dbReference>
<dbReference type="PROSITE" id="PS52019">
    <property type="entry name" value="PKS_MFAS_DH"/>
    <property type="match status" value="1"/>
</dbReference>
<dbReference type="InterPro" id="IPR016039">
    <property type="entry name" value="Thiolase-like"/>
</dbReference>
<dbReference type="OrthoDB" id="329835at2759"/>
<dbReference type="InterPro" id="IPR057326">
    <property type="entry name" value="KR_dom"/>
</dbReference>
<dbReference type="InterPro" id="IPR009081">
    <property type="entry name" value="PP-bd_ACP"/>
</dbReference>
<dbReference type="InterPro" id="IPR016036">
    <property type="entry name" value="Malonyl_transacylase_ACP-bd"/>
</dbReference>
<dbReference type="CDD" id="cd02440">
    <property type="entry name" value="AdoMet_MTases"/>
    <property type="match status" value="1"/>
</dbReference>
<evidence type="ECO:0000259" key="10">
    <source>
        <dbReference type="PROSITE" id="PS52004"/>
    </source>
</evidence>
<dbReference type="InterPro" id="IPR029063">
    <property type="entry name" value="SAM-dependent_MTases_sf"/>
</dbReference>
<evidence type="ECO:0000256" key="5">
    <source>
        <dbReference type="ARBA" id="ARBA00023268"/>
    </source>
</evidence>
<dbReference type="SMART" id="SM00827">
    <property type="entry name" value="PKS_AT"/>
    <property type="match status" value="1"/>
</dbReference>
<evidence type="ECO:0000259" key="9">
    <source>
        <dbReference type="PROSITE" id="PS50075"/>
    </source>
</evidence>
<dbReference type="InterPro" id="IPR020807">
    <property type="entry name" value="PKS_DH"/>
</dbReference>
<dbReference type="GO" id="GO:1901336">
    <property type="term" value="P:lactone biosynthetic process"/>
    <property type="evidence" value="ECO:0007669"/>
    <property type="project" value="UniProtKB-ARBA"/>
</dbReference>
<evidence type="ECO:0000256" key="8">
    <source>
        <dbReference type="SAM" id="MobiDB-lite"/>
    </source>
</evidence>
<dbReference type="CDD" id="cd05195">
    <property type="entry name" value="enoyl_red"/>
    <property type="match status" value="1"/>
</dbReference>
<dbReference type="InterPro" id="IPR049900">
    <property type="entry name" value="PKS_mFAS_DH"/>
</dbReference>
<proteinExistence type="predicted"/>
<dbReference type="SUPFAM" id="SSF55048">
    <property type="entry name" value="Probable ACP-binding domain of malonyl-CoA ACP transacylase"/>
    <property type="match status" value="1"/>
</dbReference>
<dbReference type="Pfam" id="PF23297">
    <property type="entry name" value="ACP_SdgA_C"/>
    <property type="match status" value="1"/>
</dbReference>
<dbReference type="InterPro" id="IPR020843">
    <property type="entry name" value="ER"/>
</dbReference>
<evidence type="ECO:0000256" key="7">
    <source>
        <dbReference type="PROSITE-ProRule" id="PRU01363"/>
    </source>
</evidence>
<dbReference type="SUPFAM" id="SSF52151">
    <property type="entry name" value="FabD/lysophospholipase-like"/>
    <property type="match status" value="1"/>
</dbReference>
<evidence type="ECO:0000256" key="2">
    <source>
        <dbReference type="ARBA" id="ARBA00022553"/>
    </source>
</evidence>
<evidence type="ECO:0000313" key="12">
    <source>
        <dbReference type="EMBL" id="KAJ5083869.1"/>
    </source>
</evidence>
<gene>
    <name evidence="12" type="ORF">NUU61_008448</name>
</gene>
<dbReference type="Pfam" id="PF08242">
    <property type="entry name" value="Methyltransf_12"/>
    <property type="match status" value="1"/>
</dbReference>
<feature type="region of interest" description="Disordered" evidence="8">
    <location>
        <begin position="1"/>
        <end position="20"/>
    </location>
</feature>
<keyword evidence="6" id="KW-0012">Acyltransferase</keyword>
<dbReference type="Gene3D" id="3.10.129.110">
    <property type="entry name" value="Polyketide synthase dehydratase"/>
    <property type="match status" value="1"/>
</dbReference>
<dbReference type="PROSITE" id="PS52004">
    <property type="entry name" value="KS3_2"/>
    <property type="match status" value="1"/>
</dbReference>
<dbReference type="EMBL" id="JAPMSZ010000011">
    <property type="protein sequence ID" value="KAJ5083869.1"/>
    <property type="molecule type" value="Genomic_DNA"/>
</dbReference>
<feature type="domain" description="PKS/mFAS DH" evidence="11">
    <location>
        <begin position="1001"/>
        <end position="1338"/>
    </location>
</feature>
<dbReference type="SUPFAM" id="SSF53901">
    <property type="entry name" value="Thiolase-like"/>
    <property type="match status" value="1"/>
</dbReference>
<accession>A0A9W9ELC6</accession>
<dbReference type="SUPFAM" id="SSF53335">
    <property type="entry name" value="S-adenosyl-L-methionine-dependent methyltransferases"/>
    <property type="match status" value="1"/>
</dbReference>
<keyword evidence="4" id="KW-0560">Oxidoreductase</keyword>
<dbReference type="RefSeq" id="XP_056507266.1">
    <property type="nucleotide sequence ID" value="XM_056658973.1"/>
</dbReference>
<dbReference type="GO" id="GO:0044550">
    <property type="term" value="P:secondary metabolite biosynthetic process"/>
    <property type="evidence" value="ECO:0007669"/>
    <property type="project" value="UniProtKB-ARBA"/>
</dbReference>
<dbReference type="InterPro" id="IPR011032">
    <property type="entry name" value="GroES-like_sf"/>
</dbReference>
<dbReference type="GO" id="GO:0004315">
    <property type="term" value="F:3-oxoacyl-[acyl-carrier-protein] synthase activity"/>
    <property type="evidence" value="ECO:0007669"/>
    <property type="project" value="InterPro"/>
</dbReference>
<dbReference type="PROSITE" id="PS00606">
    <property type="entry name" value="KS3_1"/>
    <property type="match status" value="1"/>
</dbReference>
<evidence type="ECO:0000256" key="1">
    <source>
        <dbReference type="ARBA" id="ARBA00022450"/>
    </source>
</evidence>
<sequence>MAVYRDWSSQDSGICPSDSVIAPPPREPLAVIGLASRFSGDASNSTKLWQMLLEQRSAAGPVPMSRFDADSYYHPDPDHGGTSATKDGYFLDGDIHAFDTSLFNLTANEVASMDAQQKLLLENVFHALENAGLPLDQIAGSHTSVFIGASNNDHLALANADLEMLQKHRATGTSPSILANRVSWFYDLRGTSQTLDTACSSSLVAFHQACTDVQSGQSSMAIVSGVNLIEHPASFMQLSTLGVLSPDGKCFSFDNRANGYGRGEGVGTIIVKPLSAAIRDGNTIRAIVRGTGSNQDGKTPGMSLPSPQAQEALIKQVYATADLDLMDTSYVEAHGTGTPVGDPLEVRAIANAFRIADRASPLYIGSVKANLGHLEGGAGIAGLIKVILMLEAKTIPGLANFERLNPKLEGHSNLVFPQGPTFWSECNHVRRASINSFGFGGTNSHVVLEGQTGKLAQISQQLTRWAVTETNAGAMQWHRTEMSLSPTPPPYKKANGTVHHTNSLALTLNQKFESNIAASLVFALSASDQLGLVRNSKALKDHLEPLLHAQDENELSRYLADLAYTLNEKRSSLRWKTFHIASSAEELLRELDTGSPPAFRTKSTASKIGFVFTGQGAQWSKMGSTLLAYPVFRKSIEDASSFLGGLGCPYSVRDLFEHGSLEINHPLLSQTICTVLQVALVDLLASWKVLPCVTVGHSSGEIAAAYCSRKLTRQAAWKIAYYRGLVSVQLHNQNSGGMMAVGASVDSVLEQMKLLEHEFQNLPEIGCFNSPKNVTVTGERAELLKLQSALDQAHIFTRNLAVQVPYHSQQMRSVANEYESLLRDLSHGEKLASCQEVTMVSSLSGSMVEENDLDSARYWVENLTSPVRFSDALLRFCSKGQMAGGVQTAHIDELVEIGPHSTLCSAIREGLGSLSGLKSIEYTHAITKKESSNRTLLATLATIHSRGYHVDLDAVNQSPKPSLLNRRTLTDLPPYSFNHEKSSRTQTRLMKNVRFPRHARNELLGSPVWDWNDYEPKWRNFLRTSEMPWIRDNQVCFYESNGRLYTGANTENKLNGTIIYPGVSSLIMAMEAARQLKDAPLHPRGYRVRNVAYKAALLIPETKEGIEVSFSMRRTENLTEGHQPWYEFHLMSFDAEKDFWVEHTSGLVRVEGEVQQNDPDGTTGHLWNDLSLKSLTAAHQNCTEVLDVQDYYRKLDSSGVCFGPTMQNLTELVISQSEKDIFGKVGVPVLPQDMEAGHGKPLIMHPTVMESMAQILLPICTSQESPLGSELLTTFTEEIWVSASISSHHEDAFQARAWSVPKSSSRWLANMDVWNATQERQIMTRGMVLVALSQNKEFSADVSPCYRVSANLSTDLLASAADFQSLHQDLLERKDTTHLRQMELMSASFISEALTKVKSLSKAVLPEYQRFYTWMQDTASETEAGSSPFVQPATLSNLNQDLEARDRLQHVLSASSNRGNFWLSHLQETARKEAPWGNIKPLFSQYLAALGENHTNIKVLEVGAGTGNVTDQVLEAIGSSVTRYHFTDVTDASFENSQLRLSDWSRKMHYSTLQLGLDVPSENFQAGSYDLVVAAHGLAISDAHKTLNQLRNLLTPGGKLILIESNNPNLMSLPILFGMPTEYLDKTRLQEQELKTLLSQSGFCQNPLVFYDTDEEHAREMALFVSTAVENEATPKIQSSGKSQKCFIVYAGTDSTAFEICSLLKSELANISDLEVTAVEAQYLRAHDLRGSICLSLLGLGAFDFSVISPDGYEDIKQMLLTCRGLIWVTIDTLSNPLASMATGILRTTRSERHFEDVNLITLSFSDPQPAPRRMSESILQLYHASFEGLQTLKGNGEYIFQDGLFWINRLHAAPDVNPFLESGVASQPTTEPLGLNLDTPLKLEMKQPGDPNLFEFTFDPSQESLPLDDQVKIHVEFCGLGSIGATSTVEEGIENSLGREATGRVVCVGDGVKHLRVGDRVMTFNPSGALGTYLIVPSQSAQVIPPTTDFRQASGIPFYFCTAIYALYEIARLHKGETVLIYSAASGVGQAAIQLASLAKAQVLAVVRTAEEKDILTKFYDLEEKQIFCGEDDSLQAGIAIATQGRGIDVVLRTRGSSVSDTAWRSMAPFGRFLDLMQNEDSFRTTLDMLPFSRGAVYATIDMVKMAQDKPDRVWGALKDIALLYQENKIKGPQPLVQFNFSEIERAVSYARDGKTPGAAILVPHQEDMVPKRPAPVPAYHFPETTSYVLAGGLGGLGRSIARWMASRGARNFIFLSRSGVQGESTASFVQELRDRGCRVEVGRCDISNVDVLAETLDSYRSSMPPIRGCFQCSMVLRDSMLSNMSHAQFIDCMTPKVQGSANLARVLPRDLDFLLFLSSSSAIIGNRGQANYSAANMYMDTLAEHLVRDGLRAMSINLGSVLSAGWLADNKDSKLTGALSHLTTSEEELLSLIEYHVDPRWNVAGSIETCHTVAGLRTASYFSRRGVTQPEFFEVPLFQHLHTLSSKAEEDSASKQDSDSTLKEQLQAEADPATVVERISGAVARKLSAMMSIPEEDFEYNRAITSYGVDSLVTMDFRGWVANVFAAKVSTLDVVSGNSIGDLSRKIAVSMALIAE</sequence>
<protein>
    <recommendedName>
        <fullName evidence="14">Carrier domain-containing protein</fullName>
    </recommendedName>
</protein>
<dbReference type="InterPro" id="IPR050091">
    <property type="entry name" value="PKS_NRPS_Biosynth_Enz"/>
</dbReference>
<dbReference type="InterPro" id="IPR013217">
    <property type="entry name" value="Methyltransf_12"/>
</dbReference>
<dbReference type="Gene3D" id="3.40.47.10">
    <property type="match status" value="1"/>
</dbReference>
<dbReference type="InterPro" id="IPR049551">
    <property type="entry name" value="PKS_DH_C"/>
</dbReference>
<keyword evidence="13" id="KW-1185">Reference proteome</keyword>
<dbReference type="GO" id="GO:0016491">
    <property type="term" value="F:oxidoreductase activity"/>
    <property type="evidence" value="ECO:0007669"/>
    <property type="project" value="UniProtKB-KW"/>
</dbReference>
<dbReference type="SUPFAM" id="SSF51735">
    <property type="entry name" value="NAD(P)-binding Rossmann-fold domains"/>
    <property type="match status" value="2"/>
</dbReference>
<reference evidence="12" key="2">
    <citation type="journal article" date="2023" name="IMA Fungus">
        <title>Comparative genomic study of the Penicillium genus elucidates a diverse pangenome and 15 lateral gene transfer events.</title>
        <authorList>
            <person name="Petersen C."/>
            <person name="Sorensen T."/>
            <person name="Nielsen M.R."/>
            <person name="Sondergaard T.E."/>
            <person name="Sorensen J.L."/>
            <person name="Fitzpatrick D.A."/>
            <person name="Frisvad J.C."/>
            <person name="Nielsen K.L."/>
        </authorList>
    </citation>
    <scope>NUCLEOTIDE SEQUENCE</scope>
    <source>
        <strain evidence="12">IBT 34128</strain>
    </source>
</reference>
<dbReference type="InterPro" id="IPR016035">
    <property type="entry name" value="Acyl_Trfase/lysoPLipase"/>
</dbReference>
<feature type="region of interest" description="Disordered" evidence="8">
    <location>
        <begin position="2490"/>
        <end position="2511"/>
    </location>
</feature>
<dbReference type="SMART" id="SM00829">
    <property type="entry name" value="PKS_ER"/>
    <property type="match status" value="1"/>
</dbReference>
<feature type="domain" description="Ketosynthase family 3 (KS3)" evidence="10">
    <location>
        <begin position="26"/>
        <end position="450"/>
    </location>
</feature>
<keyword evidence="1" id="KW-0596">Phosphopantetheine</keyword>
<dbReference type="PROSITE" id="PS50075">
    <property type="entry name" value="CARRIER"/>
    <property type="match status" value="1"/>
</dbReference>
<dbReference type="Pfam" id="PF08659">
    <property type="entry name" value="KR"/>
    <property type="match status" value="1"/>
</dbReference>
<evidence type="ECO:0000256" key="3">
    <source>
        <dbReference type="ARBA" id="ARBA00022679"/>
    </source>
</evidence>
<comment type="caution">
    <text evidence="12">The sequence shown here is derived from an EMBL/GenBank/DDBJ whole genome shotgun (WGS) entry which is preliminary data.</text>
</comment>
<dbReference type="InterPro" id="IPR014031">
    <property type="entry name" value="Ketoacyl_synth_C"/>
</dbReference>
<evidence type="ECO:0000256" key="6">
    <source>
        <dbReference type="ARBA" id="ARBA00023315"/>
    </source>
</evidence>
<dbReference type="Proteomes" id="UP001141434">
    <property type="component" value="Unassembled WGS sequence"/>
</dbReference>
<dbReference type="Gene3D" id="3.40.50.150">
    <property type="entry name" value="Vaccinia Virus protein VP39"/>
    <property type="match status" value="1"/>
</dbReference>
<dbReference type="GO" id="GO:0006633">
    <property type="term" value="P:fatty acid biosynthetic process"/>
    <property type="evidence" value="ECO:0007669"/>
    <property type="project" value="InterPro"/>
</dbReference>
<dbReference type="SMART" id="SM00825">
    <property type="entry name" value="PKS_KS"/>
    <property type="match status" value="1"/>
</dbReference>
<dbReference type="SMART" id="SM00822">
    <property type="entry name" value="PKS_KR"/>
    <property type="match status" value="1"/>
</dbReference>
<dbReference type="InterPro" id="IPR013968">
    <property type="entry name" value="PKS_KR"/>
</dbReference>
<dbReference type="PANTHER" id="PTHR43775">
    <property type="entry name" value="FATTY ACID SYNTHASE"/>
    <property type="match status" value="1"/>
</dbReference>
<dbReference type="GO" id="GO:0004312">
    <property type="term" value="F:fatty acid synthase activity"/>
    <property type="evidence" value="ECO:0007669"/>
    <property type="project" value="TreeGrafter"/>
</dbReference>
<dbReference type="InterPro" id="IPR020841">
    <property type="entry name" value="PKS_Beta-ketoAc_synthase_dom"/>
</dbReference>
<dbReference type="InterPro" id="IPR036291">
    <property type="entry name" value="NAD(P)-bd_dom_sf"/>
</dbReference>
<dbReference type="PANTHER" id="PTHR43775:SF29">
    <property type="entry name" value="ASPERFURANONE POLYKETIDE SYNTHASE AFOG-RELATED"/>
    <property type="match status" value="1"/>
</dbReference>
<dbReference type="Gene3D" id="3.40.50.720">
    <property type="entry name" value="NAD(P)-binding Rossmann-like Domain"/>
    <property type="match status" value="1"/>
</dbReference>
<dbReference type="InterPro" id="IPR014030">
    <property type="entry name" value="Ketoacyl_synth_N"/>
</dbReference>
<dbReference type="InterPro" id="IPR036736">
    <property type="entry name" value="ACP-like_sf"/>
</dbReference>
<dbReference type="InterPro" id="IPR014043">
    <property type="entry name" value="Acyl_transferase_dom"/>
</dbReference>
<dbReference type="Pfam" id="PF00109">
    <property type="entry name" value="ketoacyl-synt"/>
    <property type="match status" value="1"/>
</dbReference>
<dbReference type="CDD" id="cd00833">
    <property type="entry name" value="PKS"/>
    <property type="match status" value="1"/>
</dbReference>
<dbReference type="InterPro" id="IPR001227">
    <property type="entry name" value="Ac_transferase_dom_sf"/>
</dbReference>
<dbReference type="SMART" id="SM00826">
    <property type="entry name" value="PKS_DH"/>
    <property type="match status" value="1"/>
</dbReference>
<dbReference type="SUPFAM" id="SSF50129">
    <property type="entry name" value="GroES-like"/>
    <property type="match status" value="1"/>
</dbReference>
<dbReference type="Pfam" id="PF14765">
    <property type="entry name" value="PS-DH"/>
    <property type="match status" value="1"/>
</dbReference>
<organism evidence="12 13">
    <name type="scientific">Penicillium alfredii</name>
    <dbReference type="NCBI Taxonomy" id="1506179"/>
    <lineage>
        <taxon>Eukaryota</taxon>
        <taxon>Fungi</taxon>
        <taxon>Dikarya</taxon>
        <taxon>Ascomycota</taxon>
        <taxon>Pezizomycotina</taxon>
        <taxon>Eurotiomycetes</taxon>
        <taxon>Eurotiomycetidae</taxon>
        <taxon>Eurotiales</taxon>
        <taxon>Aspergillaceae</taxon>
        <taxon>Penicillium</taxon>
    </lineage>
</organism>
<reference evidence="12" key="1">
    <citation type="submission" date="2022-11" db="EMBL/GenBank/DDBJ databases">
        <authorList>
            <person name="Petersen C."/>
        </authorList>
    </citation>
    <scope>NUCLEOTIDE SEQUENCE</scope>
    <source>
        <strain evidence="12">IBT 34128</strain>
    </source>
</reference>
<dbReference type="Gene3D" id="3.30.70.3290">
    <property type="match status" value="1"/>
</dbReference>
<comment type="caution">
    <text evidence="7">Lacks conserved residue(s) required for the propagation of feature annotation.</text>
</comment>
<feature type="region of interest" description="N-terminal hotdog fold" evidence="7">
    <location>
        <begin position="1001"/>
        <end position="1155"/>
    </location>
</feature>
<keyword evidence="5" id="KW-0511">Multifunctional enzyme</keyword>
<dbReference type="Gene3D" id="3.90.180.10">
    <property type="entry name" value="Medium-chain alcohol dehydrogenases, catalytic domain"/>
    <property type="match status" value="1"/>
</dbReference>
<dbReference type="GeneID" id="81398142"/>
<dbReference type="Gene3D" id="3.40.366.10">
    <property type="entry name" value="Malonyl-Coenzyme A Acyl Carrier Protein, domain 2"/>
    <property type="match status" value="1"/>
</dbReference>
<feature type="domain" description="Carrier" evidence="9">
    <location>
        <begin position="2512"/>
        <end position="2593"/>
    </location>
</feature>
<evidence type="ECO:0000259" key="11">
    <source>
        <dbReference type="PROSITE" id="PS52019"/>
    </source>
</evidence>
<feature type="region of interest" description="C-terminal hotdog fold" evidence="7">
    <location>
        <begin position="1183"/>
        <end position="1338"/>
    </location>
</feature>
<dbReference type="InterPro" id="IPR042104">
    <property type="entry name" value="PKS_dehydratase_sf"/>
</dbReference>
<evidence type="ECO:0000256" key="4">
    <source>
        <dbReference type="ARBA" id="ARBA00023002"/>
    </source>
</evidence>
<keyword evidence="3" id="KW-0808">Transferase</keyword>
<dbReference type="SUPFAM" id="SSF47336">
    <property type="entry name" value="ACP-like"/>
    <property type="match status" value="1"/>
</dbReference>
<evidence type="ECO:0008006" key="14">
    <source>
        <dbReference type="Google" id="ProtNLM"/>
    </source>
</evidence>